<organism evidence="3 4">
    <name type="scientific">Desulfoscipio gibsoniae DSM 7213</name>
    <dbReference type="NCBI Taxonomy" id="767817"/>
    <lineage>
        <taxon>Bacteria</taxon>
        <taxon>Bacillati</taxon>
        <taxon>Bacillota</taxon>
        <taxon>Clostridia</taxon>
        <taxon>Eubacteriales</taxon>
        <taxon>Desulfallaceae</taxon>
        <taxon>Desulfoscipio</taxon>
    </lineage>
</organism>
<keyword evidence="1" id="KW-0560">Oxidoreductase</keyword>
<evidence type="ECO:0000313" key="4">
    <source>
        <dbReference type="Proteomes" id="UP000013520"/>
    </source>
</evidence>
<dbReference type="GO" id="GO:0016903">
    <property type="term" value="F:oxidoreductase activity, acting on the aldehyde or oxo group of donors"/>
    <property type="evidence" value="ECO:0007669"/>
    <property type="project" value="InterPro"/>
</dbReference>
<keyword evidence="4" id="KW-1185">Reference proteome</keyword>
<accession>R4KDY8</accession>
<dbReference type="InterPro" id="IPR052198">
    <property type="entry name" value="IorB_Oxidoreductase"/>
</dbReference>
<dbReference type="KEGG" id="dgi:Desgi_1940"/>
<dbReference type="Proteomes" id="UP000013520">
    <property type="component" value="Chromosome"/>
</dbReference>
<dbReference type="SUPFAM" id="SSF53323">
    <property type="entry name" value="Pyruvate-ferredoxin oxidoreductase, PFOR, domain III"/>
    <property type="match status" value="1"/>
</dbReference>
<evidence type="ECO:0000256" key="1">
    <source>
        <dbReference type="ARBA" id="ARBA00023002"/>
    </source>
</evidence>
<sequence>MKKKLDFLFAGVGGQGTILASNIVSEVGMRCGYDIKKSEVHGMSQRGGAVESHVRWAEKVYSPLIEEGSADFLLAFEMLEAARWPQYMAPGSVVLVNNHRVMPPSVNLGQAQYPEVKEIESIMTAAGSQVIWVEGAAKAEELGNPALAGVVLLGVLSARLDEPVETWLQAVQDLVPAKFKELNVKAFLAGREMAAK</sequence>
<dbReference type="eggNOG" id="COG1014">
    <property type="taxonomic scope" value="Bacteria"/>
</dbReference>
<dbReference type="PANTHER" id="PTHR43854:SF1">
    <property type="entry name" value="INDOLEPYRUVATE OXIDOREDUCTASE SUBUNIT IORB"/>
    <property type="match status" value="1"/>
</dbReference>
<gene>
    <name evidence="3" type="ORF">Desgi_1940</name>
</gene>
<dbReference type="AlphaFoldDB" id="R4KDY8"/>
<dbReference type="RefSeq" id="WP_006522568.1">
    <property type="nucleotide sequence ID" value="NC_021184.1"/>
</dbReference>
<dbReference type="InterPro" id="IPR019752">
    <property type="entry name" value="Pyrv/ketoisovalerate_OxRed_cat"/>
</dbReference>
<feature type="domain" description="Pyruvate/ketoisovalerate oxidoreductase catalytic" evidence="2">
    <location>
        <begin position="13"/>
        <end position="192"/>
    </location>
</feature>
<dbReference type="OrthoDB" id="9789125at2"/>
<protein>
    <submittedName>
        <fullName evidence="3">2-oxoacid:ferredoxin oxidoreductase, gamma subunit</fullName>
    </submittedName>
</protein>
<dbReference type="InterPro" id="IPR002869">
    <property type="entry name" value="Pyrv_flavodox_OxRed_cen"/>
</dbReference>
<dbReference type="STRING" id="767817.Desgi_1940"/>
<dbReference type="Pfam" id="PF01558">
    <property type="entry name" value="POR"/>
    <property type="match status" value="1"/>
</dbReference>
<dbReference type="EMBL" id="CP003273">
    <property type="protein sequence ID" value="AGL01388.1"/>
    <property type="molecule type" value="Genomic_DNA"/>
</dbReference>
<dbReference type="Gene3D" id="3.40.920.10">
    <property type="entry name" value="Pyruvate-ferredoxin oxidoreductase, PFOR, domain III"/>
    <property type="match status" value="1"/>
</dbReference>
<proteinExistence type="predicted"/>
<evidence type="ECO:0000259" key="2">
    <source>
        <dbReference type="Pfam" id="PF01558"/>
    </source>
</evidence>
<evidence type="ECO:0000313" key="3">
    <source>
        <dbReference type="EMBL" id="AGL01388.1"/>
    </source>
</evidence>
<name>R4KDY8_9FIRM</name>
<dbReference type="HOGENOM" id="CLU_087284_1_1_9"/>
<dbReference type="PANTHER" id="PTHR43854">
    <property type="entry name" value="INDOLEPYRUVATE OXIDOREDUCTASE SUBUNIT IORB"/>
    <property type="match status" value="1"/>
</dbReference>
<reference evidence="3 4" key="1">
    <citation type="submission" date="2012-01" db="EMBL/GenBank/DDBJ databases">
        <title>Complete sequence of Desulfotomaculum gibsoniae DSM 7213.</title>
        <authorList>
            <consortium name="US DOE Joint Genome Institute"/>
            <person name="Lucas S."/>
            <person name="Han J."/>
            <person name="Lapidus A."/>
            <person name="Cheng J.-F."/>
            <person name="Goodwin L."/>
            <person name="Pitluck S."/>
            <person name="Peters L."/>
            <person name="Ovchinnikova G."/>
            <person name="Teshima H."/>
            <person name="Detter J.C."/>
            <person name="Han C."/>
            <person name="Tapia R."/>
            <person name="Land M."/>
            <person name="Hauser L."/>
            <person name="Kyrpides N."/>
            <person name="Ivanova N."/>
            <person name="Pagani I."/>
            <person name="Parshina S."/>
            <person name="Plugge C."/>
            <person name="Muyzer G."/>
            <person name="Kuever J."/>
            <person name="Ivanova A."/>
            <person name="Nazina T."/>
            <person name="Klenk H.-P."/>
            <person name="Brambilla E."/>
            <person name="Spring S."/>
            <person name="Stams A.F."/>
            <person name="Woyke T."/>
        </authorList>
    </citation>
    <scope>NUCLEOTIDE SEQUENCE [LARGE SCALE GENOMIC DNA]</scope>
    <source>
        <strain evidence="3 4">DSM 7213</strain>
    </source>
</reference>